<gene>
    <name evidence="2" type="ORF">GCM10022292_23160</name>
</gene>
<evidence type="ECO:0000313" key="2">
    <source>
        <dbReference type="EMBL" id="GAA4244459.1"/>
    </source>
</evidence>
<evidence type="ECO:0000256" key="1">
    <source>
        <dbReference type="SAM" id="Phobius"/>
    </source>
</evidence>
<feature type="transmembrane region" description="Helical" evidence="1">
    <location>
        <begin position="32"/>
        <end position="54"/>
    </location>
</feature>
<proteinExistence type="predicted"/>
<feature type="transmembrane region" description="Helical" evidence="1">
    <location>
        <begin position="66"/>
        <end position="87"/>
    </location>
</feature>
<protein>
    <submittedName>
        <fullName evidence="2">Uncharacterized protein</fullName>
    </submittedName>
</protein>
<dbReference type="EMBL" id="BAABCB010000020">
    <property type="protein sequence ID" value="GAA4244459.1"/>
    <property type="molecule type" value="Genomic_DNA"/>
</dbReference>
<organism evidence="2 3">
    <name type="scientific">Winogradskyella damuponensis</name>
    <dbReference type="NCBI Taxonomy" id="943939"/>
    <lineage>
        <taxon>Bacteria</taxon>
        <taxon>Pseudomonadati</taxon>
        <taxon>Bacteroidota</taxon>
        <taxon>Flavobacteriia</taxon>
        <taxon>Flavobacteriales</taxon>
        <taxon>Flavobacteriaceae</taxon>
        <taxon>Winogradskyella</taxon>
    </lineage>
</organism>
<sequence length="123" mass="14127">MIDTYINTTLIIILICHLAAIIVAYKKRKSTLIIPYLNMVIVIGIFVFWTTTIPNIKEHHFEFREIVVIGLEACILLFALCAIFGFFNKTYVKVLNAIGFGLHLLTTIGLLYYMLAFKFDSLY</sequence>
<dbReference type="RefSeq" id="WP_344714809.1">
    <property type="nucleotide sequence ID" value="NZ_BAABCB010000020.1"/>
</dbReference>
<keyword evidence="1" id="KW-1133">Transmembrane helix</keyword>
<accession>A0ABP8CX13</accession>
<keyword evidence="1" id="KW-0472">Membrane</keyword>
<keyword evidence="3" id="KW-1185">Reference proteome</keyword>
<keyword evidence="1" id="KW-0812">Transmembrane</keyword>
<dbReference type="Proteomes" id="UP001501682">
    <property type="component" value="Unassembled WGS sequence"/>
</dbReference>
<evidence type="ECO:0000313" key="3">
    <source>
        <dbReference type="Proteomes" id="UP001501682"/>
    </source>
</evidence>
<feature type="transmembrane region" description="Helical" evidence="1">
    <location>
        <begin position="94"/>
        <end position="115"/>
    </location>
</feature>
<feature type="transmembrane region" description="Helical" evidence="1">
    <location>
        <begin position="6"/>
        <end position="25"/>
    </location>
</feature>
<comment type="caution">
    <text evidence="2">The sequence shown here is derived from an EMBL/GenBank/DDBJ whole genome shotgun (WGS) entry which is preliminary data.</text>
</comment>
<reference evidence="3" key="1">
    <citation type="journal article" date="2019" name="Int. J. Syst. Evol. Microbiol.">
        <title>The Global Catalogue of Microorganisms (GCM) 10K type strain sequencing project: providing services to taxonomists for standard genome sequencing and annotation.</title>
        <authorList>
            <consortium name="The Broad Institute Genomics Platform"/>
            <consortium name="The Broad Institute Genome Sequencing Center for Infectious Disease"/>
            <person name="Wu L."/>
            <person name="Ma J."/>
        </authorList>
    </citation>
    <scope>NUCLEOTIDE SEQUENCE [LARGE SCALE GENOMIC DNA]</scope>
    <source>
        <strain evidence="3">JCM 17633</strain>
    </source>
</reference>
<name>A0ABP8CX13_9FLAO</name>